<sequence length="172" mass="18841">MPAERSKHIRTVSTSTRRIASGMYPVLSPSNAGPSGSLRRMSTRVLSGESAKRLASRKFTATGKSRIAPSYQSPRSAAGTPPLIAAALESGLLTLGWRNYLAEPSRGHDNGAVERLATAHRLRLPVCEVEDAWEDVDFVYDVEDQLDDLAALYRGFHYFEELGEVECVMGVM</sequence>
<reference evidence="1 2" key="1">
    <citation type="journal article" date="2019" name="Nat. Ecol. Evol.">
        <title>Megaphylogeny resolves global patterns of mushroom evolution.</title>
        <authorList>
            <person name="Varga T."/>
            <person name="Krizsan K."/>
            <person name="Foldi C."/>
            <person name="Dima B."/>
            <person name="Sanchez-Garcia M."/>
            <person name="Sanchez-Ramirez S."/>
            <person name="Szollosi G.J."/>
            <person name="Szarkandi J.G."/>
            <person name="Papp V."/>
            <person name="Albert L."/>
            <person name="Andreopoulos W."/>
            <person name="Angelini C."/>
            <person name="Antonin V."/>
            <person name="Barry K.W."/>
            <person name="Bougher N.L."/>
            <person name="Buchanan P."/>
            <person name="Buyck B."/>
            <person name="Bense V."/>
            <person name="Catcheside P."/>
            <person name="Chovatia M."/>
            <person name="Cooper J."/>
            <person name="Damon W."/>
            <person name="Desjardin D."/>
            <person name="Finy P."/>
            <person name="Geml J."/>
            <person name="Haridas S."/>
            <person name="Hughes K."/>
            <person name="Justo A."/>
            <person name="Karasinski D."/>
            <person name="Kautmanova I."/>
            <person name="Kiss B."/>
            <person name="Kocsube S."/>
            <person name="Kotiranta H."/>
            <person name="LaButti K.M."/>
            <person name="Lechner B.E."/>
            <person name="Liimatainen K."/>
            <person name="Lipzen A."/>
            <person name="Lukacs Z."/>
            <person name="Mihaltcheva S."/>
            <person name="Morgado L.N."/>
            <person name="Niskanen T."/>
            <person name="Noordeloos M.E."/>
            <person name="Ohm R.A."/>
            <person name="Ortiz-Santana B."/>
            <person name="Ovrebo C."/>
            <person name="Racz N."/>
            <person name="Riley R."/>
            <person name="Savchenko A."/>
            <person name="Shiryaev A."/>
            <person name="Soop K."/>
            <person name="Spirin V."/>
            <person name="Szebenyi C."/>
            <person name="Tomsovsky M."/>
            <person name="Tulloss R.E."/>
            <person name="Uehling J."/>
            <person name="Grigoriev I.V."/>
            <person name="Vagvolgyi C."/>
            <person name="Papp T."/>
            <person name="Martin F.M."/>
            <person name="Miettinen O."/>
            <person name="Hibbett D.S."/>
            <person name="Nagy L.G."/>
        </authorList>
    </citation>
    <scope>NUCLEOTIDE SEQUENCE [LARGE SCALE GENOMIC DNA]</scope>
    <source>
        <strain evidence="1 2">CBS 309.79</strain>
    </source>
</reference>
<keyword evidence="2" id="KW-1185">Reference proteome</keyword>
<gene>
    <name evidence="1" type="ORF">BDV98DRAFT_608919</name>
</gene>
<dbReference type="AlphaFoldDB" id="A0A5C3Q1Q4"/>
<evidence type="ECO:0000313" key="1">
    <source>
        <dbReference type="EMBL" id="TFK95486.1"/>
    </source>
</evidence>
<accession>A0A5C3Q1Q4</accession>
<evidence type="ECO:0000313" key="2">
    <source>
        <dbReference type="Proteomes" id="UP000305067"/>
    </source>
</evidence>
<dbReference type="Proteomes" id="UP000305067">
    <property type="component" value="Unassembled WGS sequence"/>
</dbReference>
<protein>
    <submittedName>
        <fullName evidence="1">Uncharacterized protein</fullName>
    </submittedName>
</protein>
<proteinExistence type="predicted"/>
<name>A0A5C3Q1Q4_9AGAR</name>
<dbReference type="EMBL" id="ML178883">
    <property type="protein sequence ID" value="TFK95486.1"/>
    <property type="molecule type" value="Genomic_DNA"/>
</dbReference>
<organism evidence="1 2">
    <name type="scientific">Pterulicium gracile</name>
    <dbReference type="NCBI Taxonomy" id="1884261"/>
    <lineage>
        <taxon>Eukaryota</taxon>
        <taxon>Fungi</taxon>
        <taxon>Dikarya</taxon>
        <taxon>Basidiomycota</taxon>
        <taxon>Agaricomycotina</taxon>
        <taxon>Agaricomycetes</taxon>
        <taxon>Agaricomycetidae</taxon>
        <taxon>Agaricales</taxon>
        <taxon>Pleurotineae</taxon>
        <taxon>Pterulaceae</taxon>
        <taxon>Pterulicium</taxon>
    </lineage>
</organism>